<name>A0A485M4Y9_9ZZZZ</name>
<proteinExistence type="predicted"/>
<dbReference type="Gene3D" id="2.60.40.10">
    <property type="entry name" value="Immunoglobulins"/>
    <property type="match status" value="1"/>
</dbReference>
<dbReference type="CDD" id="cd00146">
    <property type="entry name" value="PKD"/>
    <property type="match status" value="1"/>
</dbReference>
<evidence type="ECO:0000259" key="1">
    <source>
        <dbReference type="PROSITE" id="PS50093"/>
    </source>
</evidence>
<dbReference type="InterPro" id="IPR000601">
    <property type="entry name" value="PKD_dom"/>
</dbReference>
<reference evidence="2" key="1">
    <citation type="submission" date="2019-03" db="EMBL/GenBank/DDBJ databases">
        <authorList>
            <person name="Hao L."/>
        </authorList>
    </citation>
    <scope>NUCLEOTIDE SEQUENCE</scope>
</reference>
<organism evidence="2">
    <name type="scientific">anaerobic digester metagenome</name>
    <dbReference type="NCBI Taxonomy" id="1263854"/>
    <lineage>
        <taxon>unclassified sequences</taxon>
        <taxon>metagenomes</taxon>
        <taxon>ecological metagenomes</taxon>
    </lineage>
</organism>
<protein>
    <recommendedName>
        <fullName evidence="1">PKD domain-containing protein</fullName>
    </recommendedName>
</protein>
<gene>
    <name evidence="2" type="ORF">SCFA_860003</name>
</gene>
<dbReference type="SUPFAM" id="SSF49299">
    <property type="entry name" value="PKD domain"/>
    <property type="match status" value="2"/>
</dbReference>
<dbReference type="AlphaFoldDB" id="A0A485M4Y9"/>
<evidence type="ECO:0000313" key="2">
    <source>
        <dbReference type="EMBL" id="VFU18581.1"/>
    </source>
</evidence>
<accession>A0A485M4Y9</accession>
<dbReference type="PROSITE" id="PS50093">
    <property type="entry name" value="PKD"/>
    <property type="match status" value="1"/>
</dbReference>
<sequence>MRSIRVFQIIAAYCVLVFALAGCGGGGGAISTPADVQEGSFIDSPVCGLQYETLRWSGITTQDGTFNFQPGETVTFSIGNVVLGSTQAKRFVTPIDLVPGATDLRDPSAENIPVVNICRFLQSLDEDNDPENGITITPETRDFLQGFSVNFTDPEFEQNPEVQRLFEELNLQCIFEEERFLVPEESAIIHFEETLIEIEGILAEEANQPLLAIIEKPKWNVLLILGLGQSIHLEGKATGGTPPYSYAWNVGDETNFSLAEDPDLISFYNTGNFPVVFTVTDADNATASDYGLVTVIDGEEYGPIPSKDEHAEARFVNAGNVIRVPLHQEVRLKAEIIRGNPPFHYFWSYPEAAIFSPSTNPLEAFFRFRSTGRYLISFTVVDSWNQDDWTCSVMVIVESPSANAPEG</sequence>
<feature type="domain" description="PKD" evidence="1">
    <location>
        <begin position="240"/>
        <end position="300"/>
    </location>
</feature>
<dbReference type="InterPro" id="IPR013783">
    <property type="entry name" value="Ig-like_fold"/>
</dbReference>
<dbReference type="InterPro" id="IPR035986">
    <property type="entry name" value="PKD_dom_sf"/>
</dbReference>
<dbReference type="PROSITE" id="PS51257">
    <property type="entry name" value="PROKAR_LIPOPROTEIN"/>
    <property type="match status" value="1"/>
</dbReference>
<dbReference type="EMBL" id="CAADRM010000154">
    <property type="protein sequence ID" value="VFU18581.1"/>
    <property type="molecule type" value="Genomic_DNA"/>
</dbReference>